<dbReference type="Proteomes" id="UP000243887">
    <property type="component" value="Unassembled WGS sequence"/>
</dbReference>
<dbReference type="PROSITE" id="PS51257">
    <property type="entry name" value="PROKAR_LIPOPROTEIN"/>
    <property type="match status" value="1"/>
</dbReference>
<proteinExistence type="predicted"/>
<evidence type="ECO:0000313" key="2">
    <source>
        <dbReference type="EMBL" id="SFJ12776.1"/>
    </source>
</evidence>
<protein>
    <recommendedName>
        <fullName evidence="4">Vitellogenin II</fullName>
    </recommendedName>
</protein>
<dbReference type="RefSeq" id="WP_090678284.1">
    <property type="nucleotide sequence ID" value="NZ_FORU01000003.1"/>
</dbReference>
<dbReference type="AlphaFoldDB" id="A0A1I3NVH4"/>
<feature type="compositionally biased region" description="Polar residues" evidence="1">
    <location>
        <begin position="225"/>
        <end position="250"/>
    </location>
</feature>
<accession>A0A1I3NVH4</accession>
<evidence type="ECO:0008006" key="4">
    <source>
        <dbReference type="Google" id="ProtNLM"/>
    </source>
</evidence>
<dbReference type="OrthoDB" id="1443506at2"/>
<gene>
    <name evidence="2" type="ORF">SAMN04487893_103209</name>
</gene>
<sequence>MKTYNGLQSKLARLGALILIMGLVVSCGSYQNTSYYDNDGVYNSTPRQQQITQSNADANYYSNYFKQAGEDLQYFTDVDNYTSSTSDSTNHKPLQAIGYGGWGDETDNVSINIYNNGWGYSPYYNSWYGSPYWGISFGFNWGWGGYYSPWYGSSWGYPHYPYYPHYYYPSHRYNNRYVVQNTGQRTGYYNNRVINNSGRSVNQSNRNYNSSNRSIYNSNRRVDPNFNSNRRVNSNTINRENSSNRTNTIRSTRDNNNYSRPNNSSRTYNNSSYNSNRNNTNSTIRTTPSRSNYSSPSPSRGGNYGGSSRTSSGRSGGGRR</sequence>
<keyword evidence="3" id="KW-1185">Reference proteome</keyword>
<name>A0A1I3NVH4_9FLAO</name>
<feature type="region of interest" description="Disordered" evidence="1">
    <location>
        <begin position="194"/>
        <end position="320"/>
    </location>
</feature>
<dbReference type="STRING" id="1150112.SAMN04487893_103209"/>
<evidence type="ECO:0000256" key="1">
    <source>
        <dbReference type="SAM" id="MobiDB-lite"/>
    </source>
</evidence>
<feature type="compositionally biased region" description="Low complexity" evidence="1">
    <location>
        <begin position="199"/>
        <end position="219"/>
    </location>
</feature>
<reference evidence="3" key="1">
    <citation type="submission" date="2016-10" db="EMBL/GenBank/DDBJ databases">
        <authorList>
            <person name="Varghese N."/>
            <person name="Submissions S."/>
        </authorList>
    </citation>
    <scope>NUCLEOTIDE SEQUENCE [LARGE SCALE GENOMIC DNA]</scope>
    <source>
        <strain evidence="3">DSM 26542</strain>
    </source>
</reference>
<feature type="compositionally biased region" description="Low complexity" evidence="1">
    <location>
        <begin position="255"/>
        <end position="313"/>
    </location>
</feature>
<dbReference type="EMBL" id="FORU01000003">
    <property type="protein sequence ID" value="SFJ12776.1"/>
    <property type="molecule type" value="Genomic_DNA"/>
</dbReference>
<evidence type="ECO:0000313" key="3">
    <source>
        <dbReference type="Proteomes" id="UP000243887"/>
    </source>
</evidence>
<organism evidence="2 3">
    <name type="scientific">Myroides guanonis</name>
    <dbReference type="NCBI Taxonomy" id="1150112"/>
    <lineage>
        <taxon>Bacteria</taxon>
        <taxon>Pseudomonadati</taxon>
        <taxon>Bacteroidota</taxon>
        <taxon>Flavobacteriia</taxon>
        <taxon>Flavobacteriales</taxon>
        <taxon>Flavobacteriaceae</taxon>
        <taxon>Myroides</taxon>
    </lineage>
</organism>